<feature type="domain" description="GH16" evidence="2">
    <location>
        <begin position="46"/>
        <end position="313"/>
    </location>
</feature>
<dbReference type="InterPro" id="IPR013320">
    <property type="entry name" value="ConA-like_dom_sf"/>
</dbReference>
<dbReference type="InterPro" id="IPR050546">
    <property type="entry name" value="Glycosyl_Hydrlase_16"/>
</dbReference>
<protein>
    <recommendedName>
        <fullName evidence="2">GH16 domain-containing protein</fullName>
    </recommendedName>
</protein>
<dbReference type="Pfam" id="PF00722">
    <property type="entry name" value="Glyco_hydro_16"/>
    <property type="match status" value="1"/>
</dbReference>
<dbReference type="Proteomes" id="UP001500027">
    <property type="component" value="Unassembled WGS sequence"/>
</dbReference>
<accession>A0ABP8EDC1</accession>
<gene>
    <name evidence="3" type="ORF">GCM10022257_22250</name>
</gene>
<dbReference type="PANTHER" id="PTHR10963:SF55">
    <property type="entry name" value="GLYCOSIDE HYDROLASE FAMILY 16 PROTEIN"/>
    <property type="match status" value="1"/>
</dbReference>
<dbReference type="PANTHER" id="PTHR10963">
    <property type="entry name" value="GLYCOSYL HYDROLASE-RELATED"/>
    <property type="match status" value="1"/>
</dbReference>
<dbReference type="Gene3D" id="2.60.120.200">
    <property type="match status" value="1"/>
</dbReference>
<keyword evidence="4" id="KW-1185">Reference proteome</keyword>
<dbReference type="CDD" id="cd08023">
    <property type="entry name" value="GH16_laminarinase_like"/>
    <property type="match status" value="1"/>
</dbReference>
<evidence type="ECO:0000313" key="4">
    <source>
        <dbReference type="Proteomes" id="UP001500027"/>
    </source>
</evidence>
<evidence type="ECO:0000259" key="2">
    <source>
        <dbReference type="PROSITE" id="PS51762"/>
    </source>
</evidence>
<comment type="caution">
    <text evidence="3">The sequence shown here is derived from an EMBL/GenBank/DDBJ whole genome shotgun (WGS) entry which is preliminary data.</text>
</comment>
<dbReference type="InterPro" id="IPR000757">
    <property type="entry name" value="Beta-glucanase-like"/>
</dbReference>
<dbReference type="RefSeq" id="WP_139002500.1">
    <property type="nucleotide sequence ID" value="NZ_BAABAV010000002.1"/>
</dbReference>
<reference evidence="4" key="1">
    <citation type="journal article" date="2019" name="Int. J. Syst. Evol. Microbiol.">
        <title>The Global Catalogue of Microorganisms (GCM) 10K type strain sequencing project: providing services to taxonomists for standard genome sequencing and annotation.</title>
        <authorList>
            <consortium name="The Broad Institute Genomics Platform"/>
            <consortium name="The Broad Institute Genome Sequencing Center for Infectious Disease"/>
            <person name="Wu L."/>
            <person name="Ma J."/>
        </authorList>
    </citation>
    <scope>NUCLEOTIDE SEQUENCE [LARGE SCALE GENOMIC DNA]</scope>
    <source>
        <strain evidence="4">JCM 17452</strain>
    </source>
</reference>
<dbReference type="PROSITE" id="PS51762">
    <property type="entry name" value="GH16_2"/>
    <property type="match status" value="1"/>
</dbReference>
<organism evidence="3 4">
    <name type="scientific">Hyunsoonleella aestuarii</name>
    <dbReference type="NCBI Taxonomy" id="912802"/>
    <lineage>
        <taxon>Bacteria</taxon>
        <taxon>Pseudomonadati</taxon>
        <taxon>Bacteroidota</taxon>
        <taxon>Flavobacteriia</taxon>
        <taxon>Flavobacteriales</taxon>
        <taxon>Flavobacteriaceae</taxon>
    </lineage>
</organism>
<evidence type="ECO:0000313" key="3">
    <source>
        <dbReference type="EMBL" id="GAA4270124.1"/>
    </source>
</evidence>
<name>A0ABP8EDC1_9FLAO</name>
<sequence>MKKFAHGCLVNVWVEFFLNQSVKSIFERIQKLSNMRFSTIVLLFLFQFSNIFYAQSVEEVVISDVDSKFNKLVWSDEFDDSGEVDKTKWHHQTKLIFGSGWANNEEQHYTNRVANSYVNNGTLKIKAIKEHYKDQSQEKQYTSARLNSKFAFKYGKVVVRAKLPSVAGTWPAIWLLGKNISENGGYWHGEGFGNTIWPLCGEIDIMEPNKLKTETLATWHWHNGEKYQMNSKSVPLTNIDASENYHDYILEWDSKSMRIYIDDTLVNEMPTEKPYHAEFYILLNVAMGGNLAAEIDSEFTHDIMEIDYVRVYK</sequence>
<evidence type="ECO:0000256" key="1">
    <source>
        <dbReference type="ARBA" id="ARBA00006865"/>
    </source>
</evidence>
<comment type="similarity">
    <text evidence="1">Belongs to the glycosyl hydrolase 16 family.</text>
</comment>
<dbReference type="SUPFAM" id="SSF49899">
    <property type="entry name" value="Concanavalin A-like lectins/glucanases"/>
    <property type="match status" value="1"/>
</dbReference>
<proteinExistence type="inferred from homology"/>
<dbReference type="EMBL" id="BAABAV010000002">
    <property type="protein sequence ID" value="GAA4270124.1"/>
    <property type="molecule type" value="Genomic_DNA"/>
</dbReference>